<dbReference type="SUPFAM" id="SSF100950">
    <property type="entry name" value="NagB/RpiA/CoA transferase-like"/>
    <property type="match status" value="1"/>
</dbReference>
<evidence type="ECO:0000313" key="5">
    <source>
        <dbReference type="EMBL" id="GEK59468.1"/>
    </source>
</evidence>
<dbReference type="OrthoDB" id="9791139at2"/>
<reference evidence="5 6" key="1">
    <citation type="submission" date="2019-07" db="EMBL/GenBank/DDBJ databases">
        <title>Whole genome shotgun sequence of Marinococcus halophilus NBRC 102359.</title>
        <authorList>
            <person name="Hosoyama A."/>
            <person name="Uohara A."/>
            <person name="Ohji S."/>
            <person name="Ichikawa N."/>
        </authorList>
    </citation>
    <scope>NUCLEOTIDE SEQUENCE [LARGE SCALE GENOMIC DNA]</scope>
    <source>
        <strain evidence="5 6">NBRC 102359</strain>
    </source>
</reference>
<sequence length="241" mass="27278">MHIHVLKNTSELAQYVAQQMYQHILERSTTRIGFATGETPKETYNCLVNYVKHAPLNLNGVETFNLDEYIDLSPAHPNSYHYYMDQYVFSPLKLSYDQTHIPRGNTNNSTYEAEHYEHLIKEHGPIHLQVLGLGINGHIGFNEPGTEFSSRTRVVELAPSTRQANSKHFASNEKVPTHAITMGLGTIMESEKIFLLVQGADKTPALHELLHSSPTQNFPASILHSHPNVHIFTTESTMYKL</sequence>
<gene>
    <name evidence="5" type="primary">nagB</name>
    <name evidence="5" type="ORF">MHA01_23730</name>
</gene>
<dbReference type="GO" id="GO:0005737">
    <property type="term" value="C:cytoplasm"/>
    <property type="evidence" value="ECO:0007669"/>
    <property type="project" value="TreeGrafter"/>
</dbReference>
<evidence type="ECO:0000313" key="6">
    <source>
        <dbReference type="Proteomes" id="UP000321051"/>
    </source>
</evidence>
<dbReference type="AlphaFoldDB" id="A0A510Y7W2"/>
<dbReference type="InterPro" id="IPR004547">
    <property type="entry name" value="Glucosamine6P_isomerase"/>
</dbReference>
<keyword evidence="2" id="KW-0119">Carbohydrate metabolism</keyword>
<dbReference type="GO" id="GO:0004342">
    <property type="term" value="F:glucosamine-6-phosphate deaminase activity"/>
    <property type="evidence" value="ECO:0007669"/>
    <property type="project" value="UniProtKB-UniRule"/>
</dbReference>
<feature type="domain" description="Glucosamine/galactosamine-6-phosphate isomerase" evidence="4">
    <location>
        <begin position="10"/>
        <end position="226"/>
    </location>
</feature>
<dbReference type="Gene3D" id="3.40.50.1360">
    <property type="match status" value="1"/>
</dbReference>
<evidence type="ECO:0000256" key="3">
    <source>
        <dbReference type="NCBIfam" id="TIGR00502"/>
    </source>
</evidence>
<dbReference type="GO" id="GO:0006046">
    <property type="term" value="P:N-acetylglucosamine catabolic process"/>
    <property type="evidence" value="ECO:0007669"/>
    <property type="project" value="UniProtKB-UniRule"/>
</dbReference>
<dbReference type="GO" id="GO:0006043">
    <property type="term" value="P:glucosamine catabolic process"/>
    <property type="evidence" value="ECO:0007669"/>
    <property type="project" value="TreeGrafter"/>
</dbReference>
<keyword evidence="1" id="KW-0378">Hydrolase</keyword>
<protein>
    <recommendedName>
        <fullName evidence="3">Glucosamine-6-phosphate deaminase</fullName>
        <ecNumber evidence="3">3.5.99.6</ecNumber>
    </recommendedName>
</protein>
<dbReference type="Pfam" id="PF01182">
    <property type="entry name" value="Glucosamine_iso"/>
    <property type="match status" value="1"/>
</dbReference>
<accession>A0A510Y7W2</accession>
<dbReference type="GO" id="GO:0005975">
    <property type="term" value="P:carbohydrate metabolic process"/>
    <property type="evidence" value="ECO:0007669"/>
    <property type="project" value="InterPro"/>
</dbReference>
<organism evidence="5 6">
    <name type="scientific">Marinococcus halophilus</name>
    <dbReference type="NCBI Taxonomy" id="1371"/>
    <lineage>
        <taxon>Bacteria</taxon>
        <taxon>Bacillati</taxon>
        <taxon>Bacillota</taxon>
        <taxon>Bacilli</taxon>
        <taxon>Bacillales</taxon>
        <taxon>Bacillaceae</taxon>
        <taxon>Marinococcus</taxon>
    </lineage>
</organism>
<comment type="caution">
    <text evidence="5">The sequence shown here is derived from an EMBL/GenBank/DDBJ whole genome shotgun (WGS) entry which is preliminary data.</text>
</comment>
<proteinExistence type="predicted"/>
<name>A0A510Y7W2_MARHA</name>
<dbReference type="NCBIfam" id="TIGR00502">
    <property type="entry name" value="nagB"/>
    <property type="match status" value="1"/>
</dbReference>
<dbReference type="Proteomes" id="UP000321051">
    <property type="component" value="Unassembled WGS sequence"/>
</dbReference>
<dbReference type="EC" id="3.5.99.6" evidence="3"/>
<dbReference type="InterPro" id="IPR037171">
    <property type="entry name" value="NagB/RpiA_transferase-like"/>
</dbReference>
<dbReference type="EMBL" id="BJUN01000014">
    <property type="protein sequence ID" value="GEK59468.1"/>
    <property type="molecule type" value="Genomic_DNA"/>
</dbReference>
<evidence type="ECO:0000259" key="4">
    <source>
        <dbReference type="Pfam" id="PF01182"/>
    </source>
</evidence>
<evidence type="ECO:0000256" key="2">
    <source>
        <dbReference type="ARBA" id="ARBA00023277"/>
    </source>
</evidence>
<dbReference type="RefSeq" id="WP_094908662.1">
    <property type="nucleotide sequence ID" value="NZ_BJUN01000014.1"/>
</dbReference>
<dbReference type="PANTHER" id="PTHR11280">
    <property type="entry name" value="GLUCOSAMINE-6-PHOSPHATE ISOMERASE"/>
    <property type="match status" value="1"/>
</dbReference>
<dbReference type="GO" id="GO:0042802">
    <property type="term" value="F:identical protein binding"/>
    <property type="evidence" value="ECO:0007669"/>
    <property type="project" value="TreeGrafter"/>
</dbReference>
<evidence type="ECO:0000256" key="1">
    <source>
        <dbReference type="ARBA" id="ARBA00022801"/>
    </source>
</evidence>
<dbReference type="GO" id="GO:0019262">
    <property type="term" value="P:N-acetylneuraminate catabolic process"/>
    <property type="evidence" value="ECO:0007669"/>
    <property type="project" value="TreeGrafter"/>
</dbReference>
<dbReference type="CDD" id="cd01399">
    <property type="entry name" value="GlcN6P_deaminase"/>
    <property type="match status" value="1"/>
</dbReference>
<dbReference type="PANTHER" id="PTHR11280:SF5">
    <property type="entry name" value="GLUCOSAMINE-6-PHOSPHATE ISOMERASE"/>
    <property type="match status" value="1"/>
</dbReference>
<keyword evidence="6" id="KW-1185">Reference proteome</keyword>
<dbReference type="PROSITE" id="PS01161">
    <property type="entry name" value="GLC_GALNAC_ISOMERASE"/>
    <property type="match status" value="1"/>
</dbReference>
<dbReference type="InterPro" id="IPR006148">
    <property type="entry name" value="Glc/Gal-6P_isomerase"/>
</dbReference>
<dbReference type="InterPro" id="IPR018321">
    <property type="entry name" value="Glucosamine6P_isomerase_CS"/>
</dbReference>